<evidence type="ECO:0000313" key="15">
    <source>
        <dbReference type="Ensembl" id="ENSLBEP00000013996.1"/>
    </source>
</evidence>
<feature type="signal peptide" evidence="12">
    <location>
        <begin position="1"/>
        <end position="20"/>
    </location>
</feature>
<evidence type="ECO:0000256" key="2">
    <source>
        <dbReference type="ARBA" id="ARBA00022525"/>
    </source>
</evidence>
<accession>A0A3Q3F2H3</accession>
<dbReference type="FunFam" id="2.10.25.10:FF:000130">
    <property type="entry name" value="Laminin subunit beta 1"/>
    <property type="match status" value="1"/>
</dbReference>
<evidence type="ECO:0000256" key="7">
    <source>
        <dbReference type="ARBA" id="ARBA00023157"/>
    </source>
</evidence>
<keyword evidence="8" id="KW-0325">Glycoprotein</keyword>
<evidence type="ECO:0000256" key="11">
    <source>
        <dbReference type="SAM" id="Coils"/>
    </source>
</evidence>
<evidence type="ECO:0000256" key="3">
    <source>
        <dbReference type="ARBA" id="ARBA00022530"/>
    </source>
</evidence>
<evidence type="ECO:0000256" key="10">
    <source>
        <dbReference type="PROSITE-ProRule" id="PRU00460"/>
    </source>
</evidence>
<name>A0A3Q3F2H3_9LABR</name>
<keyword evidence="9 10" id="KW-0424">Laminin EGF-like domain</keyword>
<evidence type="ECO:0000259" key="14">
    <source>
        <dbReference type="PROSITE" id="PS50027"/>
    </source>
</evidence>
<comment type="caution">
    <text evidence="10">Lacks conserved residue(s) required for the propagation of feature annotation.</text>
</comment>
<dbReference type="PROSITE" id="PS50025">
    <property type="entry name" value="LAM_G_DOMAIN"/>
    <property type="match status" value="4"/>
</dbReference>
<dbReference type="InterPro" id="IPR001791">
    <property type="entry name" value="Laminin_G"/>
</dbReference>
<reference evidence="15" key="1">
    <citation type="submission" date="2025-08" db="UniProtKB">
        <authorList>
            <consortium name="Ensembl"/>
        </authorList>
    </citation>
    <scope>IDENTIFICATION</scope>
</reference>
<dbReference type="CDD" id="cd00110">
    <property type="entry name" value="LamG"/>
    <property type="match status" value="4"/>
</dbReference>
<feature type="domain" description="Laminin G" evidence="13">
    <location>
        <begin position="1520"/>
        <end position="1664"/>
    </location>
</feature>
<dbReference type="Proteomes" id="UP000261660">
    <property type="component" value="Unplaced"/>
</dbReference>
<feature type="domain" description="Laminin EGF-like" evidence="14">
    <location>
        <begin position="78"/>
        <end position="124"/>
    </location>
</feature>
<evidence type="ECO:0000256" key="1">
    <source>
        <dbReference type="ARBA" id="ARBA00004302"/>
    </source>
</evidence>
<dbReference type="Ensembl" id="ENSLBET00000014786.1">
    <property type="protein sequence ID" value="ENSLBEP00000013996.1"/>
    <property type="gene ID" value="ENSLBEG00000010861.1"/>
</dbReference>
<dbReference type="Pfam" id="PF00053">
    <property type="entry name" value="EGF_laminin"/>
    <property type="match status" value="2"/>
</dbReference>
<keyword evidence="3" id="KW-0272">Extracellular matrix</keyword>
<feature type="domain" description="Laminin G" evidence="13">
    <location>
        <begin position="1154"/>
        <end position="1306"/>
    </location>
</feature>
<protein>
    <submittedName>
        <fullName evidence="15">Laminin, alpha 3</fullName>
    </submittedName>
</protein>
<dbReference type="GO" id="GO:0034446">
    <property type="term" value="P:substrate adhesion-dependent cell spreading"/>
    <property type="evidence" value="ECO:0007669"/>
    <property type="project" value="TreeGrafter"/>
</dbReference>
<proteinExistence type="predicted"/>
<feature type="domain" description="Laminin G" evidence="13">
    <location>
        <begin position="1347"/>
        <end position="1515"/>
    </location>
</feature>
<keyword evidence="2" id="KW-0964">Secreted</keyword>
<keyword evidence="16" id="KW-1185">Reference proteome</keyword>
<organism evidence="15 16">
    <name type="scientific">Labrus bergylta</name>
    <name type="common">ballan wrasse</name>
    <dbReference type="NCBI Taxonomy" id="56723"/>
    <lineage>
        <taxon>Eukaryota</taxon>
        <taxon>Metazoa</taxon>
        <taxon>Chordata</taxon>
        <taxon>Craniata</taxon>
        <taxon>Vertebrata</taxon>
        <taxon>Euteleostomi</taxon>
        <taxon>Actinopterygii</taxon>
        <taxon>Neopterygii</taxon>
        <taxon>Teleostei</taxon>
        <taxon>Neoteleostei</taxon>
        <taxon>Acanthomorphata</taxon>
        <taxon>Eupercaria</taxon>
        <taxon>Labriformes</taxon>
        <taxon>Labridae</taxon>
        <taxon>Labrus</taxon>
    </lineage>
</organism>
<dbReference type="Pfam" id="PF06009">
    <property type="entry name" value="Laminin_II"/>
    <property type="match status" value="1"/>
</dbReference>
<dbReference type="SUPFAM" id="SSF49899">
    <property type="entry name" value="Concanavalin A-like lectins/glucanases"/>
    <property type="match status" value="5"/>
</dbReference>
<keyword evidence="7 10" id="KW-1015">Disulfide bond</keyword>
<evidence type="ECO:0000256" key="5">
    <source>
        <dbReference type="ARBA" id="ARBA00022737"/>
    </source>
</evidence>
<dbReference type="SMART" id="SM00180">
    <property type="entry name" value="EGF_Lam"/>
    <property type="match status" value="2"/>
</dbReference>
<evidence type="ECO:0000256" key="4">
    <source>
        <dbReference type="ARBA" id="ARBA00022729"/>
    </source>
</evidence>
<dbReference type="PROSITE" id="PS50027">
    <property type="entry name" value="EGF_LAM_2"/>
    <property type="match status" value="1"/>
</dbReference>
<dbReference type="CDD" id="cd00055">
    <property type="entry name" value="EGF_Lam"/>
    <property type="match status" value="2"/>
</dbReference>
<dbReference type="InParanoid" id="A0A3Q3F2H3"/>
<dbReference type="InterPro" id="IPR050440">
    <property type="entry name" value="Laminin/Netrin_ECM"/>
</dbReference>
<dbReference type="Gene3D" id="2.60.120.200">
    <property type="match status" value="5"/>
</dbReference>
<dbReference type="GO" id="GO:0009888">
    <property type="term" value="P:tissue development"/>
    <property type="evidence" value="ECO:0007669"/>
    <property type="project" value="TreeGrafter"/>
</dbReference>
<evidence type="ECO:0000259" key="13">
    <source>
        <dbReference type="PROSITE" id="PS50025"/>
    </source>
</evidence>
<evidence type="ECO:0000256" key="9">
    <source>
        <dbReference type="ARBA" id="ARBA00023292"/>
    </source>
</evidence>
<keyword evidence="5" id="KW-0677">Repeat</keyword>
<keyword evidence="6" id="KW-0084">Basement membrane</keyword>
<dbReference type="Pfam" id="PF02210">
    <property type="entry name" value="Laminin_G_2"/>
    <property type="match status" value="3"/>
</dbReference>
<dbReference type="SMART" id="SM00282">
    <property type="entry name" value="LamG"/>
    <property type="match status" value="4"/>
</dbReference>
<feature type="domain" description="Laminin G" evidence="13">
    <location>
        <begin position="986"/>
        <end position="1143"/>
    </location>
</feature>
<feature type="disulfide bond" evidence="10">
    <location>
        <begin position="97"/>
        <end position="106"/>
    </location>
</feature>
<dbReference type="STRING" id="56723.ENSLBEP00000013996"/>
<dbReference type="GO" id="GO:0016477">
    <property type="term" value="P:cell migration"/>
    <property type="evidence" value="ECO:0007669"/>
    <property type="project" value="TreeGrafter"/>
</dbReference>
<dbReference type="SUPFAM" id="SSF57196">
    <property type="entry name" value="EGF/Laminin"/>
    <property type="match status" value="2"/>
</dbReference>
<dbReference type="Gene3D" id="2.10.25.10">
    <property type="entry name" value="Laminin"/>
    <property type="match status" value="2"/>
</dbReference>
<keyword evidence="11" id="KW-0175">Coiled coil</keyword>
<dbReference type="GO" id="GO:0007411">
    <property type="term" value="P:axon guidance"/>
    <property type="evidence" value="ECO:0007669"/>
    <property type="project" value="TreeGrafter"/>
</dbReference>
<feature type="chain" id="PRO_5018562214" evidence="12">
    <location>
        <begin position="21"/>
        <end position="1664"/>
    </location>
</feature>
<evidence type="ECO:0000256" key="6">
    <source>
        <dbReference type="ARBA" id="ARBA00022869"/>
    </source>
</evidence>
<feature type="coiled-coil region" evidence="11">
    <location>
        <begin position="482"/>
        <end position="546"/>
    </location>
</feature>
<dbReference type="InterPro" id="IPR010307">
    <property type="entry name" value="Laminin_dom_II"/>
</dbReference>
<dbReference type="GO" id="GO:0009887">
    <property type="term" value="P:animal organ morphogenesis"/>
    <property type="evidence" value="ECO:0007669"/>
    <property type="project" value="TreeGrafter"/>
</dbReference>
<comment type="subcellular location">
    <subcellularLocation>
        <location evidence="1">Secreted</location>
        <location evidence="1">Extracellular space</location>
        <location evidence="1">Extracellular matrix</location>
        <location evidence="1">Basement membrane</location>
    </subcellularLocation>
</comment>
<sequence length="1664" mass="186573">MMQRKTFLLFILCLPRVCLSEKNKKCRHMPERLHEIHQKTHSTRKFCDPFFSNAGGNQCSSGFYRETVGPHRGQCVPCDCNGLSDQCDEQTGDCVNCQSNTSGGRCERCKDGFYGNAANRTCRECPCPFPRNNFALACLDIGSGVVECLCKRGYSGARCERCSFGYYGNPEVPGSSCRPCNCTDGGLNVCDSLTGECTTSGDSSCGDHCHECDSCPEHLHLNLENMDHDLAHLKQQLQNISNSPNSFSRLKHLQDNMTKTLVPRFTSALRYLDTKDGRLEEDEDVDGDLSHLSEETLKTVSDVEKVLQNVNGTKLKVEAFISGTAVLLTAITDLINQQQTEVKSGDLPEDRVAMMEGAERMVQRLKGQSCGAHRDGTDGEQMQAHTLLDLIRSNMSHPVAVLNQSADALKASGSSLRAITELLSDAEGRMNRTKGLNVKGYTLLQHLEHFHAHLQEDESALRPVVDTTQDLLMNVTDIFLMLEEIKKDFENHSAQMDGAKLELFRKLNNIHILGKVDVMTKAEKHAMELSKEAAEIQQMLRDATNSTDLLRVMQTGAYNSIINAVEKAEMEAHQTQSSTDRAVQDMMEGGLNNRAAALRDNSSHQLKEAMKTQIERNMLWNTETSQQVVNQKKEKGKSLRTGILTVDNNLRNIRRDDTAVLIESAKSAAAASSSTVSNMTERLKRVSQEVDRITLTNISVNIDKMLTDADLTMKNLITALPVLKDKITQVEAFSGKAPPIGNITENIRRIKELIEETRNFVNRLPVATTFNGKSHVELHAPKNFEDIRAFTAVDLLLNLHPNHPSNADKRRRRRQDKHRGHSFFVFYLGSENGSGDYIGMAIQNKVLVCVYQLGGVVHEVETNQITETTNEKLEFDRVLFHRIYQDAEVNITQKIMSQKPLIVSPKRHRPNTTTRVLQLEPNRVVFYVGGYPQNFTPPVELHYPKFRGAIKLSYINGFAVSLFNYKHAVNLEAKQTAVKIPQTELSDYYEGTGYRLAFIQEPDKIKKRLFRFHTNSRETNALILYIGNQDSFFCLSVERGFLVLQGQQAGREIRVQSDQKVSLFDLSLAITIGTKFIVHFGLKKISTDHTQTNYRSYYIGGLPDQLRQRNNITAPPLRGCVDQLSADAQIVEYDRTIGVSNGCPAQLLGVHAATLYSALSADSLFDWDKLPLTVSVSFWTTDTHGSLLRSSSQGSTSVHDLQLSLDDGYIVFSSDNYTLRSDKMYNDGKWHYLSAVRRTNGLELIMDNIKVIQRQMTHDREEDQTLKIGIFKSCIANLYTQRPEKSFIPADLSLLSLSKDVVLGRCDLHLPPHNQILPEHIFKRLQNHKPTPVPAGSRCRSPSAPWAEYQLLDDHSWLSYILPQQDLNYRPHFSFTIKTKSYKGLILHVAGRGIVPLLALYVANGKVKMSLGHDRIIQHNKKSNDGAWHRVDFSVERRSFHLLVDGVRVTDGLLPNNEGSSLDLMNPVYLGGDPTGRATKGHNIPMNSVIGCVQDFKMNEEAVGEPEGRHRTLPCPDMLTETGTYFGGGHIVKDNFFTLSSQFVLSFELRPEHLTGLLFHVSSHKSSFDMFLIENKIGVSLKAGMNTVSLSVTPPQSLCDGNFHLVTVSRQHEVVQLEVDSWSEQKKVPFASTWSSTKLESLYIGGTTTKHKLLVSSPFFGCFF</sequence>
<dbReference type="InterPro" id="IPR013320">
    <property type="entry name" value="ConA-like_dom_sf"/>
</dbReference>
<reference evidence="15" key="2">
    <citation type="submission" date="2025-09" db="UniProtKB">
        <authorList>
            <consortium name="Ensembl"/>
        </authorList>
    </citation>
    <scope>IDENTIFICATION</scope>
</reference>
<evidence type="ECO:0000256" key="12">
    <source>
        <dbReference type="SAM" id="SignalP"/>
    </source>
</evidence>
<evidence type="ECO:0000313" key="16">
    <source>
        <dbReference type="Proteomes" id="UP000261660"/>
    </source>
</evidence>
<dbReference type="GeneTree" id="ENSGT00940000155638"/>
<evidence type="ECO:0000256" key="8">
    <source>
        <dbReference type="ARBA" id="ARBA00023180"/>
    </source>
</evidence>
<dbReference type="GO" id="GO:0070831">
    <property type="term" value="P:basement membrane assembly"/>
    <property type="evidence" value="ECO:0007669"/>
    <property type="project" value="TreeGrafter"/>
</dbReference>
<dbReference type="PROSITE" id="PS01248">
    <property type="entry name" value="EGF_LAM_1"/>
    <property type="match status" value="1"/>
</dbReference>
<dbReference type="InterPro" id="IPR002049">
    <property type="entry name" value="LE_dom"/>
</dbReference>
<dbReference type="PANTHER" id="PTHR10574">
    <property type="entry name" value="NETRIN/LAMININ-RELATED"/>
    <property type="match status" value="1"/>
</dbReference>
<keyword evidence="4 12" id="KW-0732">Signal</keyword>
<dbReference type="PANTHER" id="PTHR10574:SF419">
    <property type="entry name" value="LAMININ SUBUNIT ALPHA-3-RELATED"/>
    <property type="match status" value="1"/>
</dbReference>
<dbReference type="GO" id="GO:0043256">
    <property type="term" value="C:laminin complex"/>
    <property type="evidence" value="ECO:0007669"/>
    <property type="project" value="TreeGrafter"/>
</dbReference>